<evidence type="ECO:0000313" key="2">
    <source>
        <dbReference type="Proteomes" id="UP000320055"/>
    </source>
</evidence>
<dbReference type="Proteomes" id="UP000320055">
    <property type="component" value="Unassembled WGS sequence"/>
</dbReference>
<reference evidence="1 2" key="1">
    <citation type="submission" date="2019-01" db="EMBL/GenBank/DDBJ databases">
        <authorList>
            <person name="Brito A."/>
        </authorList>
    </citation>
    <scope>NUCLEOTIDE SEQUENCE [LARGE SCALE GENOMIC DNA]</scope>
    <source>
        <strain evidence="1">1</strain>
    </source>
</reference>
<gene>
    <name evidence="1" type="ORF">H1P_1420004</name>
</gene>
<proteinExistence type="predicted"/>
<accession>A0A563VLJ0</accession>
<sequence length="69" mass="7410">MVSCTAIQKRIIVTGMLIAKIRVVVVLPNSGCPEESSNTEPTAAIALMQHNARQMPLFTVIGVTLNSFP</sequence>
<name>A0A563VLJ0_9CYAN</name>
<protein>
    <submittedName>
        <fullName evidence="1">Uncharacterized protein</fullName>
    </submittedName>
</protein>
<organism evidence="1 2">
    <name type="scientific">Hyella patelloides LEGE 07179</name>
    <dbReference type="NCBI Taxonomy" id="945734"/>
    <lineage>
        <taxon>Bacteria</taxon>
        <taxon>Bacillati</taxon>
        <taxon>Cyanobacteriota</taxon>
        <taxon>Cyanophyceae</taxon>
        <taxon>Pleurocapsales</taxon>
        <taxon>Hyellaceae</taxon>
        <taxon>Hyella</taxon>
    </lineage>
</organism>
<keyword evidence="2" id="KW-1185">Reference proteome</keyword>
<evidence type="ECO:0000313" key="1">
    <source>
        <dbReference type="EMBL" id="VEP12314.1"/>
    </source>
</evidence>
<dbReference type="EMBL" id="CAACVJ010000049">
    <property type="protein sequence ID" value="VEP12314.1"/>
    <property type="molecule type" value="Genomic_DNA"/>
</dbReference>
<dbReference type="AlphaFoldDB" id="A0A563VLJ0"/>